<evidence type="ECO:0000256" key="2">
    <source>
        <dbReference type="SAM" id="Phobius"/>
    </source>
</evidence>
<dbReference type="AlphaFoldDB" id="A0A367Z149"/>
<protein>
    <recommendedName>
        <fullName evidence="5">Chemotaxis methyl-accepting receptor HlyB-like 4HB MCP domain-containing protein</fullName>
    </recommendedName>
</protein>
<feature type="transmembrane region" description="Helical" evidence="2">
    <location>
        <begin position="445"/>
        <end position="469"/>
    </location>
</feature>
<feature type="compositionally biased region" description="Low complexity" evidence="1">
    <location>
        <begin position="1"/>
        <end position="36"/>
    </location>
</feature>
<evidence type="ECO:0000313" key="4">
    <source>
        <dbReference type="Proteomes" id="UP000252770"/>
    </source>
</evidence>
<name>A0A367Z149_9ACTN</name>
<dbReference type="RefSeq" id="WP_114124644.1">
    <property type="nucleotide sequence ID" value="NZ_QOUI01000001.1"/>
</dbReference>
<comment type="caution">
    <text evidence="3">The sequence shown here is derived from an EMBL/GenBank/DDBJ whole genome shotgun (WGS) entry which is preliminary data.</text>
</comment>
<keyword evidence="2" id="KW-0472">Membrane</keyword>
<dbReference type="Proteomes" id="UP000252770">
    <property type="component" value="Unassembled WGS sequence"/>
</dbReference>
<gene>
    <name evidence="3" type="ORF">DT076_00145</name>
</gene>
<feature type="transmembrane region" description="Helical" evidence="2">
    <location>
        <begin position="285"/>
        <end position="310"/>
    </location>
</feature>
<feature type="region of interest" description="Disordered" evidence="1">
    <location>
        <begin position="1"/>
        <end position="44"/>
    </location>
</feature>
<feature type="transmembrane region" description="Helical" evidence="2">
    <location>
        <begin position="256"/>
        <end position="278"/>
    </location>
</feature>
<dbReference type="EMBL" id="QOUI01000001">
    <property type="protein sequence ID" value="RCK70941.1"/>
    <property type="molecule type" value="Genomic_DNA"/>
</dbReference>
<organism evidence="3 4">
    <name type="scientific">Desertihabitans brevis</name>
    <dbReference type="NCBI Taxonomy" id="2268447"/>
    <lineage>
        <taxon>Bacteria</taxon>
        <taxon>Bacillati</taxon>
        <taxon>Actinomycetota</taxon>
        <taxon>Actinomycetes</taxon>
        <taxon>Propionibacteriales</taxon>
        <taxon>Propionibacteriaceae</taxon>
        <taxon>Desertihabitans</taxon>
    </lineage>
</organism>
<feature type="region of interest" description="Disordered" evidence="1">
    <location>
        <begin position="60"/>
        <end position="79"/>
    </location>
</feature>
<evidence type="ECO:0000313" key="3">
    <source>
        <dbReference type="EMBL" id="RCK70941.1"/>
    </source>
</evidence>
<feature type="transmembrane region" description="Helical" evidence="2">
    <location>
        <begin position="89"/>
        <end position="113"/>
    </location>
</feature>
<accession>A0A367Z149</accession>
<keyword evidence="4" id="KW-1185">Reference proteome</keyword>
<keyword evidence="2" id="KW-0812">Transmembrane</keyword>
<reference evidence="3 4" key="1">
    <citation type="submission" date="2018-07" db="EMBL/GenBank/DDBJ databases">
        <title>Desertimonas flava gen. nov. sp. nov.</title>
        <authorList>
            <person name="Liu S."/>
        </authorList>
    </citation>
    <scope>NUCLEOTIDE SEQUENCE [LARGE SCALE GENOMIC DNA]</scope>
    <source>
        <strain evidence="3 4">16Sb5-5</strain>
    </source>
</reference>
<sequence>MSQHQPSARPTPRRAATAPTAPGSPTAPTTVPSTRAVPPPPALTSVPDYLQQRVAFPSRPAPVPPRVITEPGRTRGVGSRLQTISSPRLVVALMTLCTTVVLLFGLTVATVLVQTAGAMQRAGHNAEQLVRVQNIESQLLRADALATNAFLVAGLEDAGSRRQFDEALADASTLLVEAGRAQPADQEALQVVAAELTRYAASAAQARANNRQGYPVGASYLGQASTRLRETAVPALEAAARANTGRLVAEARSGSVLLVVVAGTSTLAVLAVAGILLARRFHRTFNLGLVAAAVLVLVATAVAAGTLAAVSSRVDDLERAELSTVRHLSAARAGALDAKALESLTLVARGSGGAFEEAWQQQADAVADALEQAGTPDLAAAWQRHVEAHAGIRTLDDAGDWAAAVQAATADGPSNRTAQEFQDRLAPVLGGDVVQVVDRLGGQTLGLVIAAGLTGLLVLGAGTAVLAGLEQRRREFL</sequence>
<proteinExistence type="predicted"/>
<evidence type="ECO:0008006" key="5">
    <source>
        <dbReference type="Google" id="ProtNLM"/>
    </source>
</evidence>
<evidence type="ECO:0000256" key="1">
    <source>
        <dbReference type="SAM" id="MobiDB-lite"/>
    </source>
</evidence>
<keyword evidence="2" id="KW-1133">Transmembrane helix</keyword>